<protein>
    <submittedName>
        <fullName evidence="7">40S ribosomal protein S4</fullName>
    </submittedName>
</protein>
<evidence type="ECO:0000256" key="5">
    <source>
        <dbReference type="ARBA" id="ARBA00023274"/>
    </source>
</evidence>
<feature type="domain" description="Small ribosomal subunit protein eS4 central region" evidence="6">
    <location>
        <begin position="60"/>
        <end position="100"/>
    </location>
</feature>
<gene>
    <name evidence="7" type="ORF">STAS_10353</name>
</gene>
<dbReference type="GO" id="GO:0006412">
    <property type="term" value="P:translation"/>
    <property type="evidence" value="ECO:0007669"/>
    <property type="project" value="InterPro"/>
</dbReference>
<dbReference type="EMBL" id="BKCP01004849">
    <property type="protein sequence ID" value="GER34169.1"/>
    <property type="molecule type" value="Genomic_DNA"/>
</dbReference>
<comment type="caution">
    <text evidence="7">The sequence shown here is derived from an EMBL/GenBank/DDBJ whole genome shotgun (WGS) entry which is preliminary data.</text>
</comment>
<dbReference type="Proteomes" id="UP000325081">
    <property type="component" value="Unassembled WGS sequence"/>
</dbReference>
<keyword evidence="2" id="KW-0699">rRNA-binding</keyword>
<dbReference type="GO" id="GO:0003735">
    <property type="term" value="F:structural constituent of ribosome"/>
    <property type="evidence" value="ECO:0007669"/>
    <property type="project" value="InterPro"/>
</dbReference>
<keyword evidence="4 7" id="KW-0689">Ribosomal protein</keyword>
<keyword evidence="5" id="KW-0687">Ribonucleoprotein</keyword>
<dbReference type="InterPro" id="IPR013845">
    <property type="entry name" value="Ribosomal_eS4_central_region"/>
</dbReference>
<dbReference type="AlphaFoldDB" id="A0A5A7PN50"/>
<evidence type="ECO:0000313" key="7">
    <source>
        <dbReference type="EMBL" id="GER34169.1"/>
    </source>
</evidence>
<evidence type="ECO:0000256" key="4">
    <source>
        <dbReference type="ARBA" id="ARBA00022980"/>
    </source>
</evidence>
<dbReference type="InterPro" id="IPR038237">
    <property type="entry name" value="Ribosomal_eS4_central_sf"/>
</dbReference>
<name>A0A5A7PN50_STRAF</name>
<organism evidence="7 8">
    <name type="scientific">Striga asiatica</name>
    <name type="common">Asiatic witchweed</name>
    <name type="synonym">Buchnera asiatica</name>
    <dbReference type="NCBI Taxonomy" id="4170"/>
    <lineage>
        <taxon>Eukaryota</taxon>
        <taxon>Viridiplantae</taxon>
        <taxon>Streptophyta</taxon>
        <taxon>Embryophyta</taxon>
        <taxon>Tracheophyta</taxon>
        <taxon>Spermatophyta</taxon>
        <taxon>Magnoliopsida</taxon>
        <taxon>eudicotyledons</taxon>
        <taxon>Gunneridae</taxon>
        <taxon>Pentapetalae</taxon>
        <taxon>asterids</taxon>
        <taxon>lamiids</taxon>
        <taxon>Lamiales</taxon>
        <taxon>Orobanchaceae</taxon>
        <taxon>Buchnereae</taxon>
        <taxon>Striga</taxon>
    </lineage>
</organism>
<dbReference type="Pfam" id="PF00900">
    <property type="entry name" value="Ribosomal_S4e"/>
    <property type="match status" value="1"/>
</dbReference>
<dbReference type="GO" id="GO:0019843">
    <property type="term" value="F:rRNA binding"/>
    <property type="evidence" value="ECO:0007669"/>
    <property type="project" value="UniProtKB-KW"/>
</dbReference>
<evidence type="ECO:0000259" key="6">
    <source>
        <dbReference type="Pfam" id="PF00900"/>
    </source>
</evidence>
<evidence type="ECO:0000256" key="3">
    <source>
        <dbReference type="ARBA" id="ARBA00022884"/>
    </source>
</evidence>
<dbReference type="InterPro" id="IPR000876">
    <property type="entry name" value="Ribosomal_eS4"/>
</dbReference>
<dbReference type="PANTHER" id="PTHR11581">
    <property type="entry name" value="30S/40S RIBOSOMAL PROTEIN S4"/>
    <property type="match status" value="1"/>
</dbReference>
<keyword evidence="8" id="KW-1185">Reference proteome</keyword>
<reference evidence="8" key="1">
    <citation type="journal article" date="2019" name="Curr. Biol.">
        <title>Genome Sequence of Striga asiatica Provides Insight into the Evolution of Plant Parasitism.</title>
        <authorList>
            <person name="Yoshida S."/>
            <person name="Kim S."/>
            <person name="Wafula E.K."/>
            <person name="Tanskanen J."/>
            <person name="Kim Y.M."/>
            <person name="Honaas L."/>
            <person name="Yang Z."/>
            <person name="Spallek T."/>
            <person name="Conn C.E."/>
            <person name="Ichihashi Y."/>
            <person name="Cheong K."/>
            <person name="Cui S."/>
            <person name="Der J.P."/>
            <person name="Gundlach H."/>
            <person name="Jiao Y."/>
            <person name="Hori C."/>
            <person name="Ishida J.K."/>
            <person name="Kasahara H."/>
            <person name="Kiba T."/>
            <person name="Kim M.S."/>
            <person name="Koo N."/>
            <person name="Laohavisit A."/>
            <person name="Lee Y.H."/>
            <person name="Lumba S."/>
            <person name="McCourt P."/>
            <person name="Mortimer J.C."/>
            <person name="Mutuku J.M."/>
            <person name="Nomura T."/>
            <person name="Sasaki-Sekimoto Y."/>
            <person name="Seto Y."/>
            <person name="Wang Y."/>
            <person name="Wakatake T."/>
            <person name="Sakakibara H."/>
            <person name="Demura T."/>
            <person name="Yamaguchi S."/>
            <person name="Yoneyama K."/>
            <person name="Manabe R.I."/>
            <person name="Nelson D.C."/>
            <person name="Schulman A.H."/>
            <person name="Timko M.P."/>
            <person name="dePamphilis C.W."/>
            <person name="Choi D."/>
            <person name="Shirasu K."/>
        </authorList>
    </citation>
    <scope>NUCLEOTIDE SEQUENCE [LARGE SCALE GENOMIC DNA]</scope>
    <source>
        <strain evidence="8">cv. UVA1</strain>
    </source>
</reference>
<dbReference type="PANTHER" id="PTHR11581:SF0">
    <property type="entry name" value="SMALL RIBOSOMAL SUBUNIT PROTEIN ES4"/>
    <property type="match status" value="1"/>
</dbReference>
<dbReference type="GO" id="GO:0022627">
    <property type="term" value="C:cytosolic small ribosomal subunit"/>
    <property type="evidence" value="ECO:0007669"/>
    <property type="project" value="TreeGrafter"/>
</dbReference>
<sequence>MLTLLGSWNEVFGGAGERYPQHYMAYEDLRPGYGMPSRSSTRLDEVMTADQSMRFGLEQYTCQQKCIPYLNTYDGRTIHYLEPLIKANETMKLELERNKIVDFIKFDVGNVLMVTGGRNRGCPLHQQHGY</sequence>
<evidence type="ECO:0000313" key="8">
    <source>
        <dbReference type="Proteomes" id="UP000325081"/>
    </source>
</evidence>
<evidence type="ECO:0000256" key="1">
    <source>
        <dbReference type="ARBA" id="ARBA00007500"/>
    </source>
</evidence>
<proteinExistence type="inferred from homology"/>
<dbReference type="OrthoDB" id="2018246at2759"/>
<keyword evidence="3" id="KW-0694">RNA-binding</keyword>
<dbReference type="Gene3D" id="2.40.50.740">
    <property type="match status" value="1"/>
</dbReference>
<accession>A0A5A7PN50</accession>
<dbReference type="FunFam" id="2.40.50.740:FF:000001">
    <property type="entry name" value="40S ribosomal protein S4"/>
    <property type="match status" value="1"/>
</dbReference>
<evidence type="ECO:0000256" key="2">
    <source>
        <dbReference type="ARBA" id="ARBA00022730"/>
    </source>
</evidence>
<comment type="similarity">
    <text evidence="1">Belongs to the eukaryotic ribosomal protein eS4 family.</text>
</comment>